<comment type="catalytic activity">
    <reaction evidence="4">
        <text>O-phospho-L-tyrosyl-[protein] + H2O = L-tyrosyl-[protein] + phosphate</text>
        <dbReference type="Rhea" id="RHEA:10684"/>
        <dbReference type="Rhea" id="RHEA-COMP:10136"/>
        <dbReference type="Rhea" id="RHEA-COMP:20101"/>
        <dbReference type="ChEBI" id="CHEBI:15377"/>
        <dbReference type="ChEBI" id="CHEBI:43474"/>
        <dbReference type="ChEBI" id="CHEBI:46858"/>
        <dbReference type="ChEBI" id="CHEBI:61978"/>
        <dbReference type="EC" id="3.1.3.48"/>
    </reaction>
</comment>
<dbReference type="Proteomes" id="UP000064893">
    <property type="component" value="Chromosome"/>
</dbReference>
<evidence type="ECO:0000313" key="5">
    <source>
        <dbReference type="EMBL" id="ALO15462.1"/>
    </source>
</evidence>
<dbReference type="PIRSF" id="PIRSF016557">
    <property type="entry name" value="Caps_synth_CpsB"/>
    <property type="match status" value="1"/>
</dbReference>
<dbReference type="InterPro" id="IPR016667">
    <property type="entry name" value="Caps_polysacc_synth_CpsB/CapC"/>
</dbReference>
<dbReference type="PANTHER" id="PTHR39181">
    <property type="entry name" value="TYROSINE-PROTEIN PHOSPHATASE YWQE"/>
    <property type="match status" value="1"/>
</dbReference>
<accession>A0A0S2HZM1</accession>
<organism evidence="5 6">
    <name type="scientific">Salinivirga cyanobacteriivorans</name>
    <dbReference type="NCBI Taxonomy" id="1307839"/>
    <lineage>
        <taxon>Bacteria</taxon>
        <taxon>Pseudomonadati</taxon>
        <taxon>Bacteroidota</taxon>
        <taxon>Bacteroidia</taxon>
        <taxon>Bacteroidales</taxon>
        <taxon>Salinivirgaceae</taxon>
        <taxon>Salinivirga</taxon>
    </lineage>
</organism>
<evidence type="ECO:0000256" key="1">
    <source>
        <dbReference type="ARBA" id="ARBA00005750"/>
    </source>
</evidence>
<dbReference type="RefSeq" id="WP_057952923.1">
    <property type="nucleotide sequence ID" value="NZ_CP013118.1"/>
</dbReference>
<dbReference type="PATRIC" id="fig|1307839.3.peg.1927"/>
<dbReference type="PANTHER" id="PTHR39181:SF1">
    <property type="entry name" value="TYROSINE-PROTEIN PHOSPHATASE YWQE"/>
    <property type="match status" value="1"/>
</dbReference>
<evidence type="ECO:0000256" key="4">
    <source>
        <dbReference type="ARBA" id="ARBA00051722"/>
    </source>
</evidence>
<proteinExistence type="inferred from homology"/>
<evidence type="ECO:0000256" key="2">
    <source>
        <dbReference type="ARBA" id="ARBA00013064"/>
    </source>
</evidence>
<protein>
    <recommendedName>
        <fullName evidence="2">protein-tyrosine-phosphatase</fullName>
        <ecNumber evidence="2">3.1.3.48</ecNumber>
    </recommendedName>
</protein>
<keyword evidence="6" id="KW-1185">Reference proteome</keyword>
<dbReference type="AlphaFoldDB" id="A0A0S2HZM1"/>
<dbReference type="STRING" id="1307839.L21SP5_01821"/>
<evidence type="ECO:0000313" key="6">
    <source>
        <dbReference type="Proteomes" id="UP000064893"/>
    </source>
</evidence>
<dbReference type="Pfam" id="PF19567">
    <property type="entry name" value="CpsB_CapC"/>
    <property type="match status" value="1"/>
</dbReference>
<evidence type="ECO:0000256" key="3">
    <source>
        <dbReference type="ARBA" id="ARBA00022801"/>
    </source>
</evidence>
<dbReference type="EC" id="3.1.3.48" evidence="2"/>
<sequence length="245" mass="28160">MFGIFGHKKKLADLGQVEIDMHSHLIPGIDDGVKDMDESIQSIKLLHEAGYTHLITTPHIMSDYFPNSPETIISGLKQVREAVKKEGIPVKIDAAAEYYLDYPFFENFNKTKHLAINDRFLLFELSFLNPPEILNEIIFRIQTAGYIPVLAHPERYSYWFRNFDQFYKLKDRGVWLQLNINSFADEYGVPTRKLAEKMIKADIADLLGSDFHRPQHIDSMQKALGNKHLGKLINSGKLRNAELIS</sequence>
<keyword evidence="3 5" id="KW-0378">Hydrolase</keyword>
<gene>
    <name evidence="5" type="primary">ywqE</name>
    <name evidence="5" type="ORF">L21SP5_01821</name>
</gene>
<dbReference type="EMBL" id="CP013118">
    <property type="protein sequence ID" value="ALO15462.1"/>
    <property type="molecule type" value="Genomic_DNA"/>
</dbReference>
<dbReference type="KEGG" id="blq:L21SP5_01821"/>
<dbReference type="InterPro" id="IPR016195">
    <property type="entry name" value="Pol/histidinol_Pase-like"/>
</dbReference>
<dbReference type="SUPFAM" id="SSF89550">
    <property type="entry name" value="PHP domain-like"/>
    <property type="match status" value="1"/>
</dbReference>
<dbReference type="OrthoDB" id="9788539at2"/>
<name>A0A0S2HZM1_9BACT</name>
<dbReference type="GO" id="GO:0030145">
    <property type="term" value="F:manganese ion binding"/>
    <property type="evidence" value="ECO:0007669"/>
    <property type="project" value="InterPro"/>
</dbReference>
<dbReference type="Gene3D" id="3.20.20.140">
    <property type="entry name" value="Metal-dependent hydrolases"/>
    <property type="match status" value="1"/>
</dbReference>
<comment type="similarity">
    <text evidence="1">Belongs to the metallo-dependent hydrolases superfamily. CpsB/CapC family.</text>
</comment>
<reference evidence="5 6" key="1">
    <citation type="submission" date="2015-11" db="EMBL/GenBank/DDBJ databases">
        <title>Description and complete genome sequence of a novel strain predominating in hypersaline microbial mats and representing a new family of the Bacteriodetes phylum.</title>
        <authorList>
            <person name="Spring S."/>
            <person name="Bunk B."/>
            <person name="Sproer C."/>
            <person name="Klenk H.-P."/>
        </authorList>
    </citation>
    <scope>NUCLEOTIDE SEQUENCE [LARGE SCALE GENOMIC DNA]</scope>
    <source>
        <strain evidence="5 6">L21-Spi-D4</strain>
    </source>
</reference>
<dbReference type="GO" id="GO:0004725">
    <property type="term" value="F:protein tyrosine phosphatase activity"/>
    <property type="evidence" value="ECO:0007669"/>
    <property type="project" value="UniProtKB-EC"/>
</dbReference>